<comment type="catalytic activity">
    <reaction evidence="7">
        <text>L-cysteinyl-[protein] + hexadecanoyl-CoA = S-hexadecanoyl-L-cysteinyl-[protein] + CoA</text>
        <dbReference type="Rhea" id="RHEA:36683"/>
        <dbReference type="Rhea" id="RHEA-COMP:10131"/>
        <dbReference type="Rhea" id="RHEA-COMP:11032"/>
        <dbReference type="ChEBI" id="CHEBI:29950"/>
        <dbReference type="ChEBI" id="CHEBI:57287"/>
        <dbReference type="ChEBI" id="CHEBI:57379"/>
        <dbReference type="ChEBI" id="CHEBI:74151"/>
        <dbReference type="EC" id="2.3.1.225"/>
    </reaction>
</comment>
<protein>
    <recommendedName>
        <fullName evidence="7">Palmitoyltransferase</fullName>
        <ecNumber evidence="7">2.3.1.225</ecNumber>
    </recommendedName>
</protein>
<feature type="transmembrane region" description="Helical" evidence="7">
    <location>
        <begin position="52"/>
        <end position="70"/>
    </location>
</feature>
<keyword evidence="2 7" id="KW-0808">Transferase</keyword>
<evidence type="ECO:0000313" key="10">
    <source>
        <dbReference type="EMBL" id="EAR88111.2"/>
    </source>
</evidence>
<gene>
    <name evidence="10" type="ORF">TTHERM_00013770</name>
</gene>
<organism evidence="10 11">
    <name type="scientific">Tetrahymena thermophila (strain SB210)</name>
    <dbReference type="NCBI Taxonomy" id="312017"/>
    <lineage>
        <taxon>Eukaryota</taxon>
        <taxon>Sar</taxon>
        <taxon>Alveolata</taxon>
        <taxon>Ciliophora</taxon>
        <taxon>Intramacronucleata</taxon>
        <taxon>Oligohymenophorea</taxon>
        <taxon>Hymenostomatida</taxon>
        <taxon>Tetrahymenina</taxon>
        <taxon>Tetrahymenidae</taxon>
        <taxon>Tetrahymena</taxon>
    </lineage>
</organism>
<proteinExistence type="inferred from homology"/>
<dbReference type="PROSITE" id="PS50216">
    <property type="entry name" value="DHHC"/>
    <property type="match status" value="1"/>
</dbReference>
<keyword evidence="4 7" id="KW-1133">Transmembrane helix</keyword>
<feature type="region of interest" description="Disordered" evidence="8">
    <location>
        <begin position="312"/>
        <end position="345"/>
    </location>
</feature>
<feature type="region of interest" description="Disordered" evidence="8">
    <location>
        <begin position="381"/>
        <end position="416"/>
    </location>
</feature>
<feature type="compositionally biased region" description="Basic and acidic residues" evidence="8">
    <location>
        <begin position="189"/>
        <end position="203"/>
    </location>
</feature>
<dbReference type="InterPro" id="IPR001594">
    <property type="entry name" value="Palmitoyltrfase_DHHC"/>
</dbReference>
<comment type="subcellular location">
    <subcellularLocation>
        <location evidence="1">Membrane</location>
        <topology evidence="1">Multi-pass membrane protein</topology>
    </subcellularLocation>
</comment>
<accession>Q22RL1</accession>
<dbReference type="GO" id="GO:0005783">
    <property type="term" value="C:endoplasmic reticulum"/>
    <property type="evidence" value="ECO:0007669"/>
    <property type="project" value="TreeGrafter"/>
</dbReference>
<feature type="region of interest" description="Disordered" evidence="8">
    <location>
        <begin position="166"/>
        <end position="216"/>
    </location>
</feature>
<dbReference type="GO" id="GO:0019706">
    <property type="term" value="F:protein-cysteine S-palmitoyltransferase activity"/>
    <property type="evidence" value="ECO:0007669"/>
    <property type="project" value="UniProtKB-EC"/>
</dbReference>
<keyword evidence="3 7" id="KW-0812">Transmembrane</keyword>
<evidence type="ECO:0000256" key="2">
    <source>
        <dbReference type="ARBA" id="ARBA00022679"/>
    </source>
</evidence>
<dbReference type="AlphaFoldDB" id="Q22RL1"/>
<feature type="domain" description="Palmitoyltransferase DHHC" evidence="9">
    <location>
        <begin position="577"/>
        <end position="697"/>
    </location>
</feature>
<evidence type="ECO:0000256" key="7">
    <source>
        <dbReference type="RuleBase" id="RU079119"/>
    </source>
</evidence>
<evidence type="ECO:0000256" key="5">
    <source>
        <dbReference type="ARBA" id="ARBA00023136"/>
    </source>
</evidence>
<dbReference type="Pfam" id="PF01529">
    <property type="entry name" value="DHHC"/>
    <property type="match status" value="1"/>
</dbReference>
<feature type="transmembrane region" description="Helical" evidence="7">
    <location>
        <begin position="623"/>
        <end position="643"/>
    </location>
</feature>
<evidence type="ECO:0000256" key="8">
    <source>
        <dbReference type="SAM" id="MobiDB-lite"/>
    </source>
</evidence>
<comment type="domain">
    <text evidence="7">The DHHC domain is required for palmitoyltransferase activity.</text>
</comment>
<keyword evidence="6 7" id="KW-0012">Acyltransferase</keyword>
<dbReference type="RefSeq" id="XP_001008356.2">
    <property type="nucleotide sequence ID" value="XM_001008356.2"/>
</dbReference>
<evidence type="ECO:0000256" key="6">
    <source>
        <dbReference type="ARBA" id="ARBA00023315"/>
    </source>
</evidence>
<keyword evidence="5 7" id="KW-0472">Membrane</keyword>
<keyword evidence="11" id="KW-1185">Reference proteome</keyword>
<dbReference type="GeneID" id="7823250"/>
<dbReference type="KEGG" id="tet:TTHERM_00013770"/>
<reference evidence="11" key="1">
    <citation type="journal article" date="2006" name="PLoS Biol.">
        <title>Macronuclear genome sequence of the ciliate Tetrahymena thermophila, a model eukaryote.</title>
        <authorList>
            <person name="Eisen J.A."/>
            <person name="Coyne R.S."/>
            <person name="Wu M."/>
            <person name="Wu D."/>
            <person name="Thiagarajan M."/>
            <person name="Wortman J.R."/>
            <person name="Badger J.H."/>
            <person name="Ren Q."/>
            <person name="Amedeo P."/>
            <person name="Jones K.M."/>
            <person name="Tallon L.J."/>
            <person name="Delcher A.L."/>
            <person name="Salzberg S.L."/>
            <person name="Silva J.C."/>
            <person name="Haas B.J."/>
            <person name="Majoros W.H."/>
            <person name="Farzad M."/>
            <person name="Carlton J.M."/>
            <person name="Smith R.K. Jr."/>
            <person name="Garg J."/>
            <person name="Pearlman R.E."/>
            <person name="Karrer K.M."/>
            <person name="Sun L."/>
            <person name="Manning G."/>
            <person name="Elde N.C."/>
            <person name="Turkewitz A.P."/>
            <person name="Asai D.J."/>
            <person name="Wilkes D.E."/>
            <person name="Wang Y."/>
            <person name="Cai H."/>
            <person name="Collins K."/>
            <person name="Stewart B.A."/>
            <person name="Lee S.R."/>
            <person name="Wilamowska K."/>
            <person name="Weinberg Z."/>
            <person name="Ruzzo W.L."/>
            <person name="Wloga D."/>
            <person name="Gaertig J."/>
            <person name="Frankel J."/>
            <person name="Tsao C.-C."/>
            <person name="Gorovsky M.A."/>
            <person name="Keeling P.J."/>
            <person name="Waller R.F."/>
            <person name="Patron N.J."/>
            <person name="Cherry J.M."/>
            <person name="Stover N.A."/>
            <person name="Krieger C.J."/>
            <person name="del Toro C."/>
            <person name="Ryder H.F."/>
            <person name="Williamson S.C."/>
            <person name="Barbeau R.A."/>
            <person name="Hamilton E.P."/>
            <person name="Orias E."/>
        </authorList>
    </citation>
    <scope>NUCLEOTIDE SEQUENCE [LARGE SCALE GENOMIC DNA]</scope>
    <source>
        <strain evidence="11">SB210</strain>
    </source>
</reference>
<feature type="transmembrane region" description="Helical" evidence="7">
    <location>
        <begin position="22"/>
        <end position="40"/>
    </location>
</feature>
<dbReference type="EC" id="2.3.1.225" evidence="7"/>
<evidence type="ECO:0000256" key="1">
    <source>
        <dbReference type="ARBA" id="ARBA00004141"/>
    </source>
</evidence>
<dbReference type="GO" id="GO:0005794">
    <property type="term" value="C:Golgi apparatus"/>
    <property type="evidence" value="ECO:0007669"/>
    <property type="project" value="TreeGrafter"/>
</dbReference>
<dbReference type="GO" id="GO:0006612">
    <property type="term" value="P:protein targeting to membrane"/>
    <property type="evidence" value="ECO:0007669"/>
    <property type="project" value="TreeGrafter"/>
</dbReference>
<dbReference type="Proteomes" id="UP000009168">
    <property type="component" value="Unassembled WGS sequence"/>
</dbReference>
<evidence type="ECO:0000313" key="11">
    <source>
        <dbReference type="Proteomes" id="UP000009168"/>
    </source>
</evidence>
<dbReference type="OrthoDB" id="331948at2759"/>
<dbReference type="InParanoid" id="Q22RL1"/>
<comment type="similarity">
    <text evidence="7">Belongs to the DHHC palmitoyltransferase family.</text>
</comment>
<sequence>MPIYLLAQIKYMIYILQQTDKLAPVIYICLQLFILAPTVIRAKDDLFDFSQVFSYIFWISVVFTLVSYFITHCADPGYVPLELISLTENSQSSRIQQNGRRSFISQLFKGKSNANFMNEGADTNKINNSHHFKMDFKHTQNEDEEAKNRKQQKYLKNVIKSKKNNFVEFKDEEDHEGEEQNRNHINMDNMRDEKTPPKQDELHNTPNKEQNEEGNNNLENYIPECELTMEIEENKQKSVQKSFKFEDSCQSGEKQDFVVGLDNIQVKVAAFSPCLSRNRSFEKANQNDQQLPTIEEKVASIQVIGQELIQQDQQKELNPPTQLPNCRKHQSEKQISLPNSDFHTSNMFSSNSEKYISKETTTQIEDGSTKFTCKTTTQEQFTTQNLEKRTSPFHPFQQSEEAEDIQSPISNQNQDNQNNQLQQENKVEPFQYEVHHTDEVVQKNDHEKNYIFDKEQKNSNGDHIFTDNDNEEKSQRKMKIQTPVSQIVFTNNTVNNPSSMFQFNINNLQCEKHKFKQQNQGDQESYKDQWVNKGKHLSKSGDIENHSNQLKTFNPVNISKNMKINGQINQNQMPFVEKRYCTSCYINMPLRAKHCKDCKRCVARFDHHCPYVGNCIGEKNKCVFYWFLILQLIELLVGFIEVLKYNEFDQSDKLAYNIYTIFCFIIIAFFFIFVLLLFVYHSYFGSLNITTWEYASWEKISYLQDIPYGFGSPFSMGLAKNCRSFCTFRLFQKEVTDPQYVRYPQNLIELQNLRHDKEAQLQNENYFDLQSAKIDNNKQQKNNTD</sequence>
<evidence type="ECO:0000256" key="4">
    <source>
        <dbReference type="ARBA" id="ARBA00022989"/>
    </source>
</evidence>
<dbReference type="STRING" id="312017.Q22RL1"/>
<dbReference type="InterPro" id="IPR039859">
    <property type="entry name" value="PFA4/ZDH16/20/ERF2-like"/>
</dbReference>
<feature type="transmembrane region" description="Helical" evidence="7">
    <location>
        <begin position="655"/>
        <end position="680"/>
    </location>
</feature>
<dbReference type="GO" id="GO:0016020">
    <property type="term" value="C:membrane"/>
    <property type="evidence" value="ECO:0007669"/>
    <property type="project" value="UniProtKB-SubCell"/>
</dbReference>
<dbReference type="PANTHER" id="PTHR22883">
    <property type="entry name" value="ZINC FINGER DHHC DOMAIN CONTAINING PROTEIN"/>
    <property type="match status" value="1"/>
</dbReference>
<dbReference type="HOGENOM" id="CLU_333324_0_0_1"/>
<name>Q22RL1_TETTS</name>
<evidence type="ECO:0000259" key="9">
    <source>
        <dbReference type="Pfam" id="PF01529"/>
    </source>
</evidence>
<dbReference type="EMBL" id="GG662845">
    <property type="protein sequence ID" value="EAR88111.2"/>
    <property type="molecule type" value="Genomic_DNA"/>
</dbReference>
<evidence type="ECO:0000256" key="3">
    <source>
        <dbReference type="ARBA" id="ARBA00022692"/>
    </source>
</evidence>
<feature type="compositionally biased region" description="Polar residues" evidence="8">
    <location>
        <begin position="333"/>
        <end position="345"/>
    </location>
</feature>